<dbReference type="EMBL" id="JAUTXU010000007">
    <property type="protein sequence ID" value="KAK3723930.1"/>
    <property type="molecule type" value="Genomic_DNA"/>
</dbReference>
<protein>
    <submittedName>
        <fullName evidence="1">Uncharacterized protein</fullName>
    </submittedName>
</protein>
<evidence type="ECO:0000313" key="2">
    <source>
        <dbReference type="Proteomes" id="UP001281147"/>
    </source>
</evidence>
<keyword evidence="2" id="KW-1185">Reference proteome</keyword>
<comment type="caution">
    <text evidence="1">The sequence shown here is derived from an EMBL/GenBank/DDBJ whole genome shotgun (WGS) entry which is preliminary data.</text>
</comment>
<accession>A0ACC3NW23</accession>
<gene>
    <name evidence="1" type="ORF">LTR37_001414</name>
</gene>
<proteinExistence type="predicted"/>
<organism evidence="1 2">
    <name type="scientific">Vermiconidia calcicola</name>
    <dbReference type="NCBI Taxonomy" id="1690605"/>
    <lineage>
        <taxon>Eukaryota</taxon>
        <taxon>Fungi</taxon>
        <taxon>Dikarya</taxon>
        <taxon>Ascomycota</taxon>
        <taxon>Pezizomycotina</taxon>
        <taxon>Dothideomycetes</taxon>
        <taxon>Dothideomycetidae</taxon>
        <taxon>Mycosphaerellales</taxon>
        <taxon>Extremaceae</taxon>
        <taxon>Vermiconidia</taxon>
    </lineage>
</organism>
<sequence>MQPYRPASSFASVGRFIFISLAAKQMKETWGAGFVPKGVLEKKKTLEEAVREELPEPFRIRESRPLVEVLERKYGEGQYKWLIMFSKNNSTMTL</sequence>
<name>A0ACC3NW23_9PEZI</name>
<dbReference type="Proteomes" id="UP001281147">
    <property type="component" value="Unassembled WGS sequence"/>
</dbReference>
<reference evidence="1" key="1">
    <citation type="submission" date="2023-07" db="EMBL/GenBank/DDBJ databases">
        <title>Black Yeasts Isolated from many extreme environments.</title>
        <authorList>
            <person name="Coleine C."/>
            <person name="Stajich J.E."/>
            <person name="Selbmann L."/>
        </authorList>
    </citation>
    <scope>NUCLEOTIDE SEQUENCE</scope>
    <source>
        <strain evidence="1">CCFEE 5714</strain>
    </source>
</reference>
<evidence type="ECO:0000313" key="1">
    <source>
        <dbReference type="EMBL" id="KAK3723930.1"/>
    </source>
</evidence>